<keyword evidence="3" id="KW-1185">Reference proteome</keyword>
<keyword evidence="1" id="KW-0732">Signal</keyword>
<dbReference type="Proteomes" id="UP000187455">
    <property type="component" value="Unassembled WGS sequence"/>
</dbReference>
<name>A0A1R0H7L5_9FUNG</name>
<proteinExistence type="predicted"/>
<protein>
    <submittedName>
        <fullName evidence="2">Uncharacterized protein</fullName>
    </submittedName>
</protein>
<evidence type="ECO:0000256" key="1">
    <source>
        <dbReference type="SAM" id="SignalP"/>
    </source>
</evidence>
<reference evidence="2 3" key="1">
    <citation type="journal article" date="2016" name="Mol. Biol. Evol.">
        <title>Genome-Wide Survey of Gut Fungi (Harpellales) Reveals the First Horizontally Transferred Ubiquitin Gene from a Mosquito Host.</title>
        <authorList>
            <person name="Wang Y."/>
            <person name="White M.M."/>
            <person name="Kvist S."/>
            <person name="Moncalvo J.M."/>
        </authorList>
    </citation>
    <scope>NUCLEOTIDE SEQUENCE [LARGE SCALE GENOMIC DNA]</scope>
    <source>
        <strain evidence="2 3">ALG-7-W6</strain>
    </source>
</reference>
<dbReference type="EMBL" id="LSSL01000237">
    <property type="protein sequence ID" value="OLY85091.1"/>
    <property type="molecule type" value="Genomic_DNA"/>
</dbReference>
<gene>
    <name evidence="2" type="ORF">AYI68_g732</name>
</gene>
<organism evidence="2 3">
    <name type="scientific">Smittium mucronatum</name>
    <dbReference type="NCBI Taxonomy" id="133383"/>
    <lineage>
        <taxon>Eukaryota</taxon>
        <taxon>Fungi</taxon>
        <taxon>Fungi incertae sedis</taxon>
        <taxon>Zoopagomycota</taxon>
        <taxon>Kickxellomycotina</taxon>
        <taxon>Harpellomycetes</taxon>
        <taxon>Harpellales</taxon>
        <taxon>Legeriomycetaceae</taxon>
        <taxon>Smittium</taxon>
    </lineage>
</organism>
<evidence type="ECO:0000313" key="2">
    <source>
        <dbReference type="EMBL" id="OLY85091.1"/>
    </source>
</evidence>
<comment type="caution">
    <text evidence="2">The sequence shown here is derived from an EMBL/GenBank/DDBJ whole genome shotgun (WGS) entry which is preliminary data.</text>
</comment>
<feature type="chain" id="PRO_5013339832" evidence="1">
    <location>
        <begin position="21"/>
        <end position="102"/>
    </location>
</feature>
<sequence length="102" mass="11631">MYKGLFLGMFVGALISRIQTANCVAYGNVISNLQEAASLTYDWRNVSYPKFYKRTYGVNNENISYISDEDESPQSLDVVLSDGSDSYSHRLNVLKYFISDYE</sequence>
<accession>A0A1R0H7L5</accession>
<feature type="signal peptide" evidence="1">
    <location>
        <begin position="1"/>
        <end position="20"/>
    </location>
</feature>
<dbReference type="AlphaFoldDB" id="A0A1R0H7L5"/>
<evidence type="ECO:0000313" key="3">
    <source>
        <dbReference type="Proteomes" id="UP000187455"/>
    </source>
</evidence>